<evidence type="ECO:0000256" key="4">
    <source>
        <dbReference type="ARBA" id="ARBA00023136"/>
    </source>
</evidence>
<dbReference type="AlphaFoldDB" id="A0A931AAL5"/>
<evidence type="ECO:0000259" key="6">
    <source>
        <dbReference type="Pfam" id="PF12698"/>
    </source>
</evidence>
<comment type="subcellular location">
    <subcellularLocation>
        <location evidence="1">Membrane</location>
        <topology evidence="1">Multi-pass membrane protein</topology>
    </subcellularLocation>
</comment>
<proteinExistence type="predicted"/>
<feature type="domain" description="ABC-2 type transporter transmembrane" evidence="6">
    <location>
        <begin position="41"/>
        <end position="136"/>
    </location>
</feature>
<evidence type="ECO:0000313" key="7">
    <source>
        <dbReference type="EMBL" id="MBF8188055.1"/>
    </source>
</evidence>
<feature type="transmembrane region" description="Helical" evidence="5">
    <location>
        <begin position="87"/>
        <end position="116"/>
    </location>
</feature>
<dbReference type="PANTHER" id="PTHR43027:SF2">
    <property type="entry name" value="TRANSPORT PERMEASE PROTEIN"/>
    <property type="match status" value="1"/>
</dbReference>
<dbReference type="GO" id="GO:0140359">
    <property type="term" value="F:ABC-type transporter activity"/>
    <property type="evidence" value="ECO:0007669"/>
    <property type="project" value="InterPro"/>
</dbReference>
<feature type="transmembrane region" description="Helical" evidence="5">
    <location>
        <begin position="122"/>
        <end position="139"/>
    </location>
</feature>
<evidence type="ECO:0000256" key="3">
    <source>
        <dbReference type="ARBA" id="ARBA00022989"/>
    </source>
</evidence>
<keyword evidence="8" id="KW-1185">Reference proteome</keyword>
<dbReference type="EMBL" id="JADOGI010000058">
    <property type="protein sequence ID" value="MBF8188055.1"/>
    <property type="molecule type" value="Genomic_DNA"/>
</dbReference>
<keyword evidence="2 5" id="KW-0812">Transmembrane</keyword>
<comment type="caution">
    <text evidence="7">The sequence shown here is derived from an EMBL/GenBank/DDBJ whole genome shotgun (WGS) entry which is preliminary data.</text>
</comment>
<sequence>MGRNRAGVFWVVAFPTLLLIVLGLLPTFRVADAALGGLRMVDVYVPVLLLLALIMSGTQVMPGFLVGYREQGILRRMSTTPVRPLTLLAAQIILHTVVALGSAVLVIAVGGLIYGVSPPRNLPGYLLALLLATLVALYGKLGVKDRAAAVATAYDRGILG</sequence>
<evidence type="ECO:0000256" key="2">
    <source>
        <dbReference type="ARBA" id="ARBA00022692"/>
    </source>
</evidence>
<accession>A0A931AAL5</accession>
<dbReference type="Proteomes" id="UP000605361">
    <property type="component" value="Unassembled WGS sequence"/>
</dbReference>
<keyword evidence="4 5" id="KW-0472">Membrane</keyword>
<dbReference type="PANTHER" id="PTHR43027">
    <property type="entry name" value="DOXORUBICIN RESISTANCE ABC TRANSPORTER PERMEASE PROTEIN DRRC-RELATED"/>
    <property type="match status" value="1"/>
</dbReference>
<evidence type="ECO:0000256" key="1">
    <source>
        <dbReference type="ARBA" id="ARBA00004141"/>
    </source>
</evidence>
<protein>
    <submittedName>
        <fullName evidence="7">ABC transporter permease</fullName>
    </submittedName>
</protein>
<evidence type="ECO:0000313" key="8">
    <source>
        <dbReference type="Proteomes" id="UP000605361"/>
    </source>
</evidence>
<dbReference type="InterPro" id="IPR013525">
    <property type="entry name" value="ABC2_TM"/>
</dbReference>
<name>A0A931AAL5_9ACTN</name>
<gene>
    <name evidence="7" type="ORF">ITP53_20410</name>
</gene>
<organism evidence="7 8">
    <name type="scientific">Nonomuraea cypriaca</name>
    <dbReference type="NCBI Taxonomy" id="1187855"/>
    <lineage>
        <taxon>Bacteria</taxon>
        <taxon>Bacillati</taxon>
        <taxon>Actinomycetota</taxon>
        <taxon>Actinomycetes</taxon>
        <taxon>Streptosporangiales</taxon>
        <taxon>Streptosporangiaceae</taxon>
        <taxon>Nonomuraea</taxon>
    </lineage>
</organism>
<keyword evidence="3 5" id="KW-1133">Transmembrane helix</keyword>
<evidence type="ECO:0000256" key="5">
    <source>
        <dbReference type="SAM" id="Phobius"/>
    </source>
</evidence>
<dbReference type="Pfam" id="PF12698">
    <property type="entry name" value="ABC2_membrane_3"/>
    <property type="match status" value="1"/>
</dbReference>
<reference evidence="7" key="1">
    <citation type="submission" date="2020-11" db="EMBL/GenBank/DDBJ databases">
        <title>Whole-genome analyses of Nonomuraea sp. K274.</title>
        <authorList>
            <person name="Veyisoglu A."/>
        </authorList>
    </citation>
    <scope>NUCLEOTIDE SEQUENCE</scope>
    <source>
        <strain evidence="7">K274</strain>
    </source>
</reference>
<feature type="transmembrane region" description="Helical" evidence="5">
    <location>
        <begin position="43"/>
        <end position="66"/>
    </location>
</feature>
<dbReference type="InterPro" id="IPR052902">
    <property type="entry name" value="ABC-2_transporter"/>
</dbReference>
<dbReference type="GO" id="GO:0016020">
    <property type="term" value="C:membrane"/>
    <property type="evidence" value="ECO:0007669"/>
    <property type="project" value="UniProtKB-SubCell"/>
</dbReference>